<accession>A0A252F5X5</accession>
<organism evidence="3 4">
    <name type="scientific">Butyricicoccus porcorum</name>
    <dbReference type="NCBI Taxonomy" id="1945634"/>
    <lineage>
        <taxon>Bacteria</taxon>
        <taxon>Bacillati</taxon>
        <taxon>Bacillota</taxon>
        <taxon>Clostridia</taxon>
        <taxon>Eubacteriales</taxon>
        <taxon>Butyricicoccaceae</taxon>
        <taxon>Butyricicoccus</taxon>
    </lineage>
</organism>
<proteinExistence type="predicted"/>
<comment type="caution">
    <text evidence="3">The sequence shown here is derived from an EMBL/GenBank/DDBJ whole genome shotgun (WGS) entry which is preliminary data.</text>
</comment>
<evidence type="ECO:0000313" key="3">
    <source>
        <dbReference type="EMBL" id="OUM21175.1"/>
    </source>
</evidence>
<dbReference type="InterPro" id="IPR054612">
    <property type="entry name" value="Phage_capsid-like_C"/>
</dbReference>
<keyword evidence="4" id="KW-1185">Reference proteome</keyword>
<evidence type="ECO:0000259" key="2">
    <source>
        <dbReference type="Pfam" id="PF05065"/>
    </source>
</evidence>
<comment type="subcellular location">
    <subcellularLocation>
        <location evidence="1">Virion</location>
    </subcellularLocation>
</comment>
<dbReference type="EMBL" id="NHOC01000003">
    <property type="protein sequence ID" value="OUM21175.1"/>
    <property type="molecule type" value="Genomic_DNA"/>
</dbReference>
<dbReference type="NCBIfam" id="TIGR01554">
    <property type="entry name" value="major_cap_HK97"/>
    <property type="match status" value="1"/>
</dbReference>
<feature type="domain" description="Phage capsid-like C-terminal" evidence="2">
    <location>
        <begin position="125"/>
        <end position="396"/>
    </location>
</feature>
<dbReference type="OrthoDB" id="9786516at2"/>
<dbReference type="AlphaFoldDB" id="A0A252F5X5"/>
<dbReference type="SUPFAM" id="SSF56563">
    <property type="entry name" value="Major capsid protein gp5"/>
    <property type="match status" value="1"/>
</dbReference>
<dbReference type="Pfam" id="PF05065">
    <property type="entry name" value="Phage_capsid"/>
    <property type="match status" value="1"/>
</dbReference>
<dbReference type="Proteomes" id="UP000194903">
    <property type="component" value="Unassembled WGS sequence"/>
</dbReference>
<name>A0A252F5X5_9FIRM</name>
<sequence>MNKILELRGRRNTLWEQTKAFLEEHRGENGLVASDAVEQYDRMAQEVKDLGTEIERLEQQAQVDAQLAAPTSRPVSGKPMIMTEERAATKTGTKEYTEAFWNMIRNRGNYGEVHNALSVGEDSEGGFTVPDEFERKLVEALEGNNIFRGMATVIRTSSGTRKIPIAEDTGEASWIDEGEEIPESDTTFGQTMLSAYKLGTMIKISNELLNDSAFDLASYIARRFGVRMGNAEERAFITGDGVGKPLGLLDDAGAKIGVTAAKTTAISFDEVFQLYYALKAPYRKKAEFLCSEALVLQLMTIKDNNGNYIWKPGLDIGKPDTLLNRPLKTSAFMPEVAAGNKVMAFGDYSYYWIADRQNRTFRRLNELYARTDQVGFLTTQRVDGKLILPEAVQVLRMKAGA</sequence>
<dbReference type="RefSeq" id="WP_087017955.1">
    <property type="nucleotide sequence ID" value="NZ_NHOC01000003.1"/>
</dbReference>
<reference evidence="3 4" key="1">
    <citation type="submission" date="2017-05" db="EMBL/GenBank/DDBJ databases">
        <title>Butyricicoccus porcorum sp. nov. a butyrate-producing bacterium from the swine intestinal tract.</title>
        <authorList>
            <person name="Trachsel J."/>
            <person name="Humphrey S."/>
            <person name="Allen H.K."/>
        </authorList>
    </citation>
    <scope>NUCLEOTIDE SEQUENCE [LARGE SCALE GENOMIC DNA]</scope>
    <source>
        <strain evidence="3">BB10</strain>
    </source>
</reference>
<dbReference type="Gene3D" id="3.30.2400.10">
    <property type="entry name" value="Major capsid protein gp5"/>
    <property type="match status" value="1"/>
</dbReference>
<protein>
    <submittedName>
        <fullName evidence="3">Phage major capsid protein</fullName>
    </submittedName>
</protein>
<dbReference type="InterPro" id="IPR024455">
    <property type="entry name" value="Phage_capsid"/>
</dbReference>
<evidence type="ECO:0000313" key="4">
    <source>
        <dbReference type="Proteomes" id="UP000194903"/>
    </source>
</evidence>
<evidence type="ECO:0000256" key="1">
    <source>
        <dbReference type="ARBA" id="ARBA00004328"/>
    </source>
</evidence>
<gene>
    <name evidence="3" type="ORF">CBW42_03835</name>
</gene>